<dbReference type="GeneID" id="24256196"/>
<dbReference type="eggNOG" id="ENOG502Z91W">
    <property type="taxonomic scope" value="Bacteria"/>
</dbReference>
<proteinExistence type="predicted"/>
<dbReference type="KEGG" id="ngg:RG540_CH11750"/>
<dbReference type="AlphaFoldDB" id="A0A068SM89"/>
<dbReference type="PATRIC" id="fig|1028800.3.peg.1193"/>
<dbReference type="OrthoDB" id="8355830at2"/>
<protein>
    <submittedName>
        <fullName evidence="1">Uncharacterized protein</fullName>
    </submittedName>
</protein>
<sequence length="273" mass="30313">MKLSSREYKLTLHAPEFAGDEAAYRSKAADFWTDTVNRLGETGIGASGKLNLLEPDKQRNVFFLDTPDKALYERSDLVFRMRRPVAAKGDWDATLKFRHGDRLLAGAPAFRLREGRGRGKFEEDVKAVPRSGMPGFWALFSRSVEAAFGPRKKLLTIGDCLAPFEKLDSASLPPLKEKVQTVSGLKVIEHVFEDGWLNLSKKVGAECALILWWKEDKALEPIAAEFSFRFALDDGEADAKVVRNAWTAMTALSGSPFIDPKGRTKTALVYGAD</sequence>
<evidence type="ECO:0000313" key="2">
    <source>
        <dbReference type="Proteomes" id="UP000028181"/>
    </source>
</evidence>
<dbReference type="RefSeq" id="WP_038585626.1">
    <property type="nucleotide sequence ID" value="NZ_HG938353.1"/>
</dbReference>
<reference evidence="2" key="1">
    <citation type="journal article" date="2014" name="BMC Genomics">
        <title>Genome sequencing of two Neorhizobium galegae strains reveals a noeT gene responsible for the unusual acetylation of the nodulation factors.</title>
        <authorList>
            <person name="Osterman J."/>
            <person name="Marsh J."/>
            <person name="Laine P.K."/>
            <person name="Zeng Z."/>
            <person name="Alatalo E."/>
            <person name="Sullivan J.T."/>
            <person name="Young J.P."/>
            <person name="Thomas-Oates J."/>
            <person name="Paulin L."/>
            <person name="Lindstrom K."/>
        </authorList>
    </citation>
    <scope>NUCLEOTIDE SEQUENCE [LARGE SCALE GENOMIC DNA]</scope>
    <source>
        <strain evidence="2">HAMBI 540</strain>
    </source>
</reference>
<dbReference type="EMBL" id="HG938353">
    <property type="protein sequence ID" value="CDN47362.1"/>
    <property type="molecule type" value="Genomic_DNA"/>
</dbReference>
<name>A0A068SM89_NEOGA</name>
<dbReference type="HOGENOM" id="CLU_1011317_0_0_5"/>
<organism evidence="1 2">
    <name type="scientific">Neorhizobium galegae bv. orientalis str. HAMBI 540</name>
    <dbReference type="NCBI Taxonomy" id="1028800"/>
    <lineage>
        <taxon>Bacteria</taxon>
        <taxon>Pseudomonadati</taxon>
        <taxon>Pseudomonadota</taxon>
        <taxon>Alphaproteobacteria</taxon>
        <taxon>Hyphomicrobiales</taxon>
        <taxon>Rhizobiaceae</taxon>
        <taxon>Rhizobium/Agrobacterium group</taxon>
        <taxon>Neorhizobium</taxon>
    </lineage>
</organism>
<gene>
    <name evidence="1" type="ORF">RG540_CH11750</name>
</gene>
<dbReference type="Proteomes" id="UP000028181">
    <property type="component" value="Chromosome I"/>
</dbReference>
<accession>A0A068SM89</accession>
<evidence type="ECO:0000313" key="1">
    <source>
        <dbReference type="EMBL" id="CDN47362.1"/>
    </source>
</evidence>
<keyword evidence="2" id="KW-1185">Reference proteome</keyword>